<dbReference type="SUPFAM" id="SSF52540">
    <property type="entry name" value="P-loop containing nucleoside triphosphate hydrolases"/>
    <property type="match status" value="1"/>
</dbReference>
<dbReference type="InterPro" id="IPR027417">
    <property type="entry name" value="P-loop_NTPase"/>
</dbReference>
<dbReference type="RefSeq" id="WP_270150399.1">
    <property type="nucleotide sequence ID" value="NZ_CP115450.1"/>
</dbReference>
<gene>
    <name evidence="2" type="ORF">O1G21_38470</name>
</gene>
<accession>A0ABY7QES0</accession>
<organism evidence="2 3">
    <name type="scientific">Kitasatospora cathayae</name>
    <dbReference type="NCBI Taxonomy" id="3004092"/>
    <lineage>
        <taxon>Bacteria</taxon>
        <taxon>Bacillati</taxon>
        <taxon>Actinomycetota</taxon>
        <taxon>Actinomycetes</taxon>
        <taxon>Kitasatosporales</taxon>
        <taxon>Streptomycetaceae</taxon>
        <taxon>Kitasatospora</taxon>
    </lineage>
</organism>
<keyword evidence="3" id="KW-1185">Reference proteome</keyword>
<sequence>MRILIDGLDLTGKTTLAKQLAEALRAEGAAVVHHRGVLAPRNPVAALLERRGISAPQHPTSALLNAAYLVACALDRPLRGAAAWERSGILIQESYVDRSLAYGIANGPWAAARLALRFPHLFTGFDLALYLHAPLEIRRGRLERRKEANVIDHRSVSGEEFQEAFTRALRTAGRRHRDVWFIDTSQAGTDRIVADVVRWARECARPATGDPGPGRLPAPRRTPRRSAVRS</sequence>
<feature type="compositionally biased region" description="Basic residues" evidence="1">
    <location>
        <begin position="221"/>
        <end position="230"/>
    </location>
</feature>
<evidence type="ECO:0000256" key="1">
    <source>
        <dbReference type="SAM" id="MobiDB-lite"/>
    </source>
</evidence>
<protein>
    <recommendedName>
        <fullName evidence="4">Thymidylate kinase</fullName>
    </recommendedName>
</protein>
<dbReference type="Gene3D" id="3.40.50.300">
    <property type="entry name" value="P-loop containing nucleotide triphosphate hydrolases"/>
    <property type="match status" value="1"/>
</dbReference>
<name>A0ABY7QES0_9ACTN</name>
<reference evidence="3" key="1">
    <citation type="submission" date="2022-12" db="EMBL/GenBank/DDBJ databases">
        <authorList>
            <person name="Mo P."/>
        </authorList>
    </citation>
    <scope>NUCLEOTIDE SEQUENCE [LARGE SCALE GENOMIC DNA]</scope>
    <source>
        <strain evidence="3">HUAS 3-15</strain>
    </source>
</reference>
<feature type="region of interest" description="Disordered" evidence="1">
    <location>
        <begin position="204"/>
        <end position="230"/>
    </location>
</feature>
<evidence type="ECO:0000313" key="2">
    <source>
        <dbReference type="EMBL" id="WBP91190.1"/>
    </source>
</evidence>
<dbReference type="Proteomes" id="UP001212821">
    <property type="component" value="Chromosome"/>
</dbReference>
<dbReference type="EMBL" id="CP115450">
    <property type="protein sequence ID" value="WBP91190.1"/>
    <property type="molecule type" value="Genomic_DNA"/>
</dbReference>
<evidence type="ECO:0000313" key="3">
    <source>
        <dbReference type="Proteomes" id="UP001212821"/>
    </source>
</evidence>
<proteinExistence type="predicted"/>
<evidence type="ECO:0008006" key="4">
    <source>
        <dbReference type="Google" id="ProtNLM"/>
    </source>
</evidence>